<accession>A0A1Q8CNI4</accession>
<dbReference type="RefSeq" id="WP_075127138.1">
    <property type="nucleotide sequence ID" value="NZ_MSIE01000035.1"/>
</dbReference>
<proteinExistence type="inferred from homology"/>
<comment type="caution">
    <text evidence="4">The sequence shown here is derived from an EMBL/GenBank/DDBJ whole genome shotgun (WGS) entry which is preliminary data.</text>
</comment>
<sequence length="195" mass="21449">MDKDAETSVPVHELIRTRWSPRALDPNGQVSEVALRAMLEAARWAPSNGNTQPARFMVGRRGDETYERILALLSQRNREWAWPSAVLVLACVATRNEKGQVPMAEYGVGLAVQNLVLQAVAEGVAAHQMGGFDREGAKLSFALPEDIQPLVVIALGTLGSPDQLDDARRDRELAPRRRRPLAELAFTGEWGNPAF</sequence>
<evidence type="ECO:0000256" key="2">
    <source>
        <dbReference type="ARBA" id="ARBA00023002"/>
    </source>
</evidence>
<dbReference type="CDD" id="cd02138">
    <property type="entry name" value="TdsD-like"/>
    <property type="match status" value="1"/>
</dbReference>
<dbReference type="EMBL" id="MSIE01000035">
    <property type="protein sequence ID" value="OLF15896.1"/>
    <property type="molecule type" value="Genomic_DNA"/>
</dbReference>
<dbReference type="InterPro" id="IPR000415">
    <property type="entry name" value="Nitroreductase-like"/>
</dbReference>
<comment type="similarity">
    <text evidence="1">Belongs to the nitroreductase family.</text>
</comment>
<name>A0A1Q8CNI4_9PSEU</name>
<dbReference type="Gene3D" id="3.40.109.10">
    <property type="entry name" value="NADH Oxidase"/>
    <property type="match status" value="1"/>
</dbReference>
<dbReference type="STRING" id="1912961.BU204_19485"/>
<organism evidence="4 5">
    <name type="scientific">Actinophytocola xanthii</name>
    <dbReference type="NCBI Taxonomy" id="1912961"/>
    <lineage>
        <taxon>Bacteria</taxon>
        <taxon>Bacillati</taxon>
        <taxon>Actinomycetota</taxon>
        <taxon>Actinomycetes</taxon>
        <taxon>Pseudonocardiales</taxon>
        <taxon>Pseudonocardiaceae</taxon>
    </lineage>
</organism>
<keyword evidence="2" id="KW-0560">Oxidoreductase</keyword>
<protein>
    <submittedName>
        <fullName evidence="4">Nitroreductase</fullName>
    </submittedName>
</protein>
<dbReference type="AlphaFoldDB" id="A0A1Q8CNI4"/>
<feature type="domain" description="Nitroreductase" evidence="3">
    <location>
        <begin position="77"/>
        <end position="156"/>
    </location>
</feature>
<dbReference type="Pfam" id="PF00881">
    <property type="entry name" value="Nitroreductase"/>
    <property type="match status" value="2"/>
</dbReference>
<dbReference type="SUPFAM" id="SSF55469">
    <property type="entry name" value="FMN-dependent nitroreductase-like"/>
    <property type="match status" value="1"/>
</dbReference>
<keyword evidence="5" id="KW-1185">Reference proteome</keyword>
<dbReference type="GO" id="GO:0016491">
    <property type="term" value="F:oxidoreductase activity"/>
    <property type="evidence" value="ECO:0007669"/>
    <property type="project" value="UniProtKB-KW"/>
</dbReference>
<evidence type="ECO:0000313" key="4">
    <source>
        <dbReference type="EMBL" id="OLF15896.1"/>
    </source>
</evidence>
<reference evidence="4 5" key="1">
    <citation type="submission" date="2016-12" db="EMBL/GenBank/DDBJ databases">
        <title>The draft genome sequence of Actinophytocola sp. 11-183.</title>
        <authorList>
            <person name="Wang W."/>
            <person name="Yuan L."/>
        </authorList>
    </citation>
    <scope>NUCLEOTIDE SEQUENCE [LARGE SCALE GENOMIC DNA]</scope>
    <source>
        <strain evidence="4 5">11-183</strain>
    </source>
</reference>
<dbReference type="OrthoDB" id="9802510at2"/>
<gene>
    <name evidence="4" type="ORF">BU204_19485</name>
</gene>
<dbReference type="InterPro" id="IPR029479">
    <property type="entry name" value="Nitroreductase"/>
</dbReference>
<evidence type="ECO:0000256" key="1">
    <source>
        <dbReference type="ARBA" id="ARBA00007118"/>
    </source>
</evidence>
<dbReference type="PANTHER" id="PTHR43673:SF10">
    <property type="entry name" value="NADH DEHYDROGENASE_NAD(P)H NITROREDUCTASE XCC3605-RELATED"/>
    <property type="match status" value="1"/>
</dbReference>
<evidence type="ECO:0000313" key="5">
    <source>
        <dbReference type="Proteomes" id="UP000185596"/>
    </source>
</evidence>
<dbReference type="PANTHER" id="PTHR43673">
    <property type="entry name" value="NAD(P)H NITROREDUCTASE YDGI-RELATED"/>
    <property type="match status" value="1"/>
</dbReference>
<feature type="domain" description="Nitroreductase" evidence="3">
    <location>
        <begin position="15"/>
        <end position="76"/>
    </location>
</feature>
<dbReference type="Proteomes" id="UP000185596">
    <property type="component" value="Unassembled WGS sequence"/>
</dbReference>
<evidence type="ECO:0000259" key="3">
    <source>
        <dbReference type="Pfam" id="PF00881"/>
    </source>
</evidence>